<dbReference type="Proteomes" id="UP000045545">
    <property type="component" value="Unassembled WGS sequence"/>
</dbReference>
<dbReference type="AlphaFoldDB" id="A0A0E3W2G0"/>
<evidence type="ECO:0000313" key="3">
    <source>
        <dbReference type="Proteomes" id="UP000045545"/>
    </source>
</evidence>
<protein>
    <submittedName>
        <fullName evidence="2">Uncharacterized</fullName>
    </submittedName>
</protein>
<evidence type="ECO:0000313" key="2">
    <source>
        <dbReference type="EMBL" id="CFW97842.1"/>
    </source>
</evidence>
<keyword evidence="1" id="KW-0472">Membrane</keyword>
<sequence length="205" mass="22963">MNKRIPKIPIFILVIAVLVTGIAYYGVSTQAQDPPKLDLGDMTLQINKVEYALAPAYNDALDNVEIFVGLYNNKGMDVACKPAGELYLISSSGKQYPTPEIAINEKINLFNPYDLQILQYLNQDTQKLIDMGKATADELLPAGLFRCGFVYSIERGDKIIAVLYKNGDIVKKLDISQVKTVVHERKTELGEEDYVVQRDRELYGP</sequence>
<name>A0A0E3W2G0_9FIRM</name>
<evidence type="ECO:0000256" key="1">
    <source>
        <dbReference type="SAM" id="Phobius"/>
    </source>
</evidence>
<keyword evidence="1" id="KW-0812">Transmembrane</keyword>
<reference evidence="2 3" key="1">
    <citation type="submission" date="2015-03" db="EMBL/GenBank/DDBJ databases">
        <authorList>
            <person name="Murphy D."/>
        </authorList>
    </citation>
    <scope>NUCLEOTIDE SEQUENCE [LARGE SCALE GENOMIC DNA]</scope>
    <source>
        <strain evidence="2 3">OL-4</strain>
    </source>
</reference>
<organism evidence="2 3">
    <name type="scientific">Syntrophomonas zehnderi OL-4</name>
    <dbReference type="NCBI Taxonomy" id="690567"/>
    <lineage>
        <taxon>Bacteria</taxon>
        <taxon>Bacillati</taxon>
        <taxon>Bacillota</taxon>
        <taxon>Clostridia</taxon>
        <taxon>Eubacteriales</taxon>
        <taxon>Syntrophomonadaceae</taxon>
        <taxon>Syntrophomonas</taxon>
    </lineage>
</organism>
<gene>
    <name evidence="2" type="ORF">108</name>
</gene>
<keyword evidence="1" id="KW-1133">Transmembrane helix</keyword>
<proteinExistence type="predicted"/>
<accession>A0A0E3W2G0</accession>
<keyword evidence="3" id="KW-1185">Reference proteome</keyword>
<dbReference type="STRING" id="690567.108"/>
<dbReference type="EMBL" id="CGIH01000002">
    <property type="protein sequence ID" value="CFW97842.1"/>
    <property type="molecule type" value="Genomic_DNA"/>
</dbReference>
<feature type="transmembrane region" description="Helical" evidence="1">
    <location>
        <begin position="7"/>
        <end position="27"/>
    </location>
</feature>
<dbReference type="RefSeq" id="WP_046494656.1">
    <property type="nucleotide sequence ID" value="NZ_CGIH01000002.1"/>
</dbReference>